<organism evidence="7 8">
    <name type="scientific">Pseudooceanicola lipolyticus</name>
    <dbReference type="NCBI Taxonomy" id="2029104"/>
    <lineage>
        <taxon>Bacteria</taxon>
        <taxon>Pseudomonadati</taxon>
        <taxon>Pseudomonadota</taxon>
        <taxon>Alphaproteobacteria</taxon>
        <taxon>Rhodobacterales</taxon>
        <taxon>Paracoccaceae</taxon>
        <taxon>Pseudooceanicola</taxon>
    </lineage>
</organism>
<feature type="transmembrane region" description="Helical" evidence="6">
    <location>
        <begin position="77"/>
        <end position="105"/>
    </location>
</feature>
<evidence type="ECO:0000256" key="1">
    <source>
        <dbReference type="ARBA" id="ARBA00004651"/>
    </source>
</evidence>
<dbReference type="InterPro" id="IPR001851">
    <property type="entry name" value="ABC_transp_permease"/>
</dbReference>
<dbReference type="GO" id="GO:0005886">
    <property type="term" value="C:plasma membrane"/>
    <property type="evidence" value="ECO:0007669"/>
    <property type="project" value="UniProtKB-SubCell"/>
</dbReference>
<name>A0A2M8J724_9RHOB</name>
<dbReference type="RefSeq" id="WP_100160701.1">
    <property type="nucleotide sequence ID" value="NZ_PGTB01000001.1"/>
</dbReference>
<accession>A0A2M8J724</accession>
<evidence type="ECO:0000256" key="6">
    <source>
        <dbReference type="SAM" id="Phobius"/>
    </source>
</evidence>
<comment type="caution">
    <text evidence="7">The sequence shown here is derived from an EMBL/GenBank/DDBJ whole genome shotgun (WGS) entry which is preliminary data.</text>
</comment>
<dbReference type="GO" id="GO:0022857">
    <property type="term" value="F:transmembrane transporter activity"/>
    <property type="evidence" value="ECO:0007669"/>
    <property type="project" value="InterPro"/>
</dbReference>
<gene>
    <name evidence="7" type="ORF">CVM52_00130</name>
</gene>
<keyword evidence="4 6" id="KW-1133">Transmembrane helix</keyword>
<dbReference type="Proteomes" id="UP000231553">
    <property type="component" value="Unassembled WGS sequence"/>
</dbReference>
<feature type="transmembrane region" description="Helical" evidence="6">
    <location>
        <begin position="156"/>
        <end position="178"/>
    </location>
</feature>
<keyword evidence="2" id="KW-1003">Cell membrane</keyword>
<dbReference type="AlphaFoldDB" id="A0A2M8J724"/>
<dbReference type="OrthoDB" id="7284468at2"/>
<feature type="transmembrane region" description="Helical" evidence="6">
    <location>
        <begin position="46"/>
        <end position="65"/>
    </location>
</feature>
<keyword evidence="5 6" id="KW-0472">Membrane</keyword>
<evidence type="ECO:0000313" key="7">
    <source>
        <dbReference type="EMBL" id="PJE38572.1"/>
    </source>
</evidence>
<feature type="transmembrane region" description="Helical" evidence="6">
    <location>
        <begin position="264"/>
        <end position="285"/>
    </location>
</feature>
<feature type="transmembrane region" description="Helical" evidence="6">
    <location>
        <begin position="198"/>
        <end position="226"/>
    </location>
</feature>
<proteinExistence type="predicted"/>
<evidence type="ECO:0000256" key="4">
    <source>
        <dbReference type="ARBA" id="ARBA00022989"/>
    </source>
</evidence>
<keyword evidence="8" id="KW-1185">Reference proteome</keyword>
<comment type="subcellular location">
    <subcellularLocation>
        <location evidence="1">Cell membrane</location>
        <topology evidence="1">Multi-pass membrane protein</topology>
    </subcellularLocation>
</comment>
<protein>
    <submittedName>
        <fullName evidence="7">ABC transporter permease</fullName>
    </submittedName>
</protein>
<evidence type="ECO:0000256" key="3">
    <source>
        <dbReference type="ARBA" id="ARBA00022692"/>
    </source>
</evidence>
<reference evidence="7 8" key="1">
    <citation type="journal article" date="2018" name="Int. J. Syst. Evol. Microbiol.">
        <title>Pseudooceanicola lipolyticus sp. nov., a marine alphaproteobacterium, reclassification of Oceanicola flagellatus as Pseudooceanicola flagellatus comb. nov. and emended description of the genus Pseudooceanicola.</title>
        <authorList>
            <person name="Huang M.-M."/>
            <person name="Guo L.-L."/>
            <person name="Wu Y.-H."/>
            <person name="Lai Q.-L."/>
            <person name="Shao Z.-Z."/>
            <person name="Wang C.-S."/>
            <person name="Wu M."/>
            <person name="Xu X.-W."/>
        </authorList>
    </citation>
    <scope>NUCLEOTIDE SEQUENCE [LARGE SCALE GENOMIC DNA]</scope>
    <source>
        <strain evidence="7 8">157</strain>
    </source>
</reference>
<dbReference type="PANTHER" id="PTHR32196">
    <property type="entry name" value="ABC TRANSPORTER PERMEASE PROTEIN YPHD-RELATED-RELATED"/>
    <property type="match status" value="1"/>
</dbReference>
<evidence type="ECO:0000256" key="2">
    <source>
        <dbReference type="ARBA" id="ARBA00022475"/>
    </source>
</evidence>
<sequence>MLMQQISGNRSMRPFVVLAAVGLVFLAQGGSTLVSASLGYSILQQFATLGPIALALGLTMIIRHFDLSVAGHATVGGCIAVTLGVASPIGGIAAAAIFGLLFGALQGVLIVWLRLGSIGVTLGGLLTLNGIAYVITGNQEISLQRMELAQFVDDPLFLLASPRFLLAAALVVLAGFIAARTRLWPQIQATGSDPQAAVVAGVPTGVITLVIFALSGLLSACAGALLSYSLAAASPTALSNILVPAAAAAIIGGVSLGGGRGHPVGIAGGVLVLCTLQSCLTAIGVKPFAQDIVTGAVLLAVGISDSVELKRRLHDLRRLLPGRPRPRPTSEL</sequence>
<keyword evidence="3 6" id="KW-0812">Transmembrane</keyword>
<evidence type="ECO:0000256" key="5">
    <source>
        <dbReference type="ARBA" id="ARBA00023136"/>
    </source>
</evidence>
<dbReference type="Pfam" id="PF02653">
    <property type="entry name" value="BPD_transp_2"/>
    <property type="match status" value="1"/>
</dbReference>
<feature type="transmembrane region" description="Helical" evidence="6">
    <location>
        <begin position="238"/>
        <end position="258"/>
    </location>
</feature>
<feature type="transmembrane region" description="Helical" evidence="6">
    <location>
        <begin position="111"/>
        <end position="135"/>
    </location>
</feature>
<dbReference type="CDD" id="cd06579">
    <property type="entry name" value="TM_PBP1_transp_AraH_like"/>
    <property type="match status" value="1"/>
</dbReference>
<dbReference type="EMBL" id="PGTB01000001">
    <property type="protein sequence ID" value="PJE38572.1"/>
    <property type="molecule type" value="Genomic_DNA"/>
</dbReference>
<evidence type="ECO:0000313" key="8">
    <source>
        <dbReference type="Proteomes" id="UP000231553"/>
    </source>
</evidence>